<dbReference type="EMBL" id="JWZX01001086">
    <property type="protein sequence ID" value="KOO34800.1"/>
    <property type="molecule type" value="Genomic_DNA"/>
</dbReference>
<dbReference type="Gene3D" id="1.10.287.2610">
    <property type="match status" value="1"/>
</dbReference>
<dbReference type="Proteomes" id="UP000037460">
    <property type="component" value="Unassembled WGS sequence"/>
</dbReference>
<proteinExistence type="predicted"/>
<organism evidence="3 4">
    <name type="scientific">Chrysochromulina tobinii</name>
    <dbReference type="NCBI Taxonomy" id="1460289"/>
    <lineage>
        <taxon>Eukaryota</taxon>
        <taxon>Haptista</taxon>
        <taxon>Haptophyta</taxon>
        <taxon>Prymnesiophyceae</taxon>
        <taxon>Prymnesiales</taxon>
        <taxon>Chrysochromulinaceae</taxon>
        <taxon>Chrysochromulina</taxon>
    </lineage>
</organism>
<accession>A0A0M0K7K3</accession>
<evidence type="ECO:0000256" key="1">
    <source>
        <dbReference type="SAM" id="Coils"/>
    </source>
</evidence>
<feature type="region of interest" description="Disordered" evidence="2">
    <location>
        <begin position="264"/>
        <end position="283"/>
    </location>
</feature>
<dbReference type="AlphaFoldDB" id="A0A0M0K7K3"/>
<name>A0A0M0K7K3_9EUKA</name>
<evidence type="ECO:0000313" key="4">
    <source>
        <dbReference type="Proteomes" id="UP000037460"/>
    </source>
</evidence>
<gene>
    <name evidence="3" type="ORF">Ctob_013243</name>
</gene>
<protein>
    <submittedName>
        <fullName evidence="3">Uncharacterized protein</fullName>
    </submittedName>
</protein>
<keyword evidence="4" id="KW-1185">Reference proteome</keyword>
<feature type="coiled-coil region" evidence="1">
    <location>
        <begin position="160"/>
        <end position="256"/>
    </location>
</feature>
<feature type="coiled-coil region" evidence="1">
    <location>
        <begin position="15"/>
        <end position="56"/>
    </location>
</feature>
<reference evidence="4" key="1">
    <citation type="journal article" date="2015" name="PLoS Genet.">
        <title>Genome Sequence and Transcriptome Analyses of Chrysochromulina tobin: Metabolic Tools for Enhanced Algal Fitness in the Prominent Order Prymnesiales (Haptophyceae).</title>
        <authorList>
            <person name="Hovde B.T."/>
            <person name="Deodato C.R."/>
            <person name="Hunsperger H.M."/>
            <person name="Ryken S.A."/>
            <person name="Yost W."/>
            <person name="Jha R.K."/>
            <person name="Patterson J."/>
            <person name="Monnat R.J. Jr."/>
            <person name="Barlow S.B."/>
            <person name="Starkenburg S.R."/>
            <person name="Cattolico R.A."/>
        </authorList>
    </citation>
    <scope>NUCLEOTIDE SEQUENCE</scope>
    <source>
        <strain evidence="4">CCMP291</strain>
    </source>
</reference>
<evidence type="ECO:0000313" key="3">
    <source>
        <dbReference type="EMBL" id="KOO34800.1"/>
    </source>
</evidence>
<evidence type="ECO:0000256" key="2">
    <source>
        <dbReference type="SAM" id="MobiDB-lite"/>
    </source>
</evidence>
<comment type="caution">
    <text evidence="3">The sequence shown here is derived from an EMBL/GenBank/DDBJ whole genome shotgun (WGS) entry which is preliminary data.</text>
</comment>
<keyword evidence="1" id="KW-0175">Coiled coil</keyword>
<sequence length="310" mass="35417">MPISPESRKPLHTQVQNLREERINLLETVRALREDKDNLRVQLAAASRRISELDAKVDDGDMKRASLQDECNAIRQTSQMHETIASQLRGEATAWQARLTHTESEHSRRTLAHERDFKQAEDKWAQERYQMMSELLAAQAEKRSAEENWRMLAAESSRSKQLLEAQRDDAMHRCARAEQSLALAMQEKAVLAEQLSHTANRASEERFVLEHQRGEAEKRAAEAIRRAEEVRRSEEIRRAEEVTRARENEVAQARQRLEYERTKANEALAQPSTPTPPGSAAAGLYASLRDPLTGSVIRDRVRVPSTSYGY</sequence>